<feature type="coiled-coil region" evidence="1">
    <location>
        <begin position="517"/>
        <end position="544"/>
    </location>
</feature>
<dbReference type="EMBL" id="FWZT01000009">
    <property type="protein sequence ID" value="SMF29420.1"/>
    <property type="molecule type" value="Genomic_DNA"/>
</dbReference>
<sequence length="692" mass="76831">MASKDSKKGTIRASSTAEYFAKNLQQVGFSSPTKAVLTTLKEAVDNSLDACEENGILPEIRVTIDKKGRGSLRNTDQIMIRVEDNGPGIQQRDVAKVFGEYLASSKFGKGRCSRGQQGIGISAATTWAMQTTAKGVHVITKTAKQKLATSCRVQVDLKHNKGHIKDKKDVKWDRPHGTLVEFLIDGRVQMNGEAGILAFLRSNVLVNPHLTLSYQILDQKPVTIERVSEDVPRIPEAMAPHPHTMKLGEFLAHARLFGKISAYEWLKTAFSRVNEESIKLLKQAGVKKSLLDKSLHELKEADFKNLFIKIQDTELKPPSTKTVLSIGEEGLAKSILRLGDVDYFSVLTRKPTICDFKPVQIEVALARLSGKPGEGEETVQVLRFANRVPLQFDKASCAIVKGITSVNWKPYGLRQARGSLPYGPYIVAVSLVSPFIKFKNASKETVDASDELVEEIRRALMQAGQRLGRHLRREHKEAILENKIQHIESFAPILVEGLVRITESDESRKDRAHKGLLKILGRETREAEKDLEVAEDKLKKHLKSRRKRLGHVALMLEKDEALEASEKENGEAESGELDDSLEDSTQADRVKKKKSAKKKAAKAAKKRAEKKKAPKKAAKKKAAKKTAKKKAVKKKAAKKTAKKKAVKKKAAKKVSTSKKTAKKKAAKKKSTKAAKKTAKKRAIKNKSVKKKR</sequence>
<evidence type="ECO:0000313" key="5">
    <source>
        <dbReference type="EMBL" id="SMF29420.1"/>
    </source>
</evidence>
<name>A0A1Y6BWY3_9BACT</name>
<dbReference type="Gene3D" id="1.10.8.50">
    <property type="match status" value="1"/>
</dbReference>
<evidence type="ECO:0000256" key="2">
    <source>
        <dbReference type="SAM" id="MobiDB-lite"/>
    </source>
</evidence>
<dbReference type="InterPro" id="IPR003594">
    <property type="entry name" value="HATPase_dom"/>
</dbReference>
<dbReference type="InterPro" id="IPR036890">
    <property type="entry name" value="HATPase_C_sf"/>
</dbReference>
<keyword evidence="5" id="KW-0413">Isomerase</keyword>
<dbReference type="GO" id="GO:0003918">
    <property type="term" value="F:DNA topoisomerase type II (double strand cut, ATP-hydrolyzing) activity"/>
    <property type="evidence" value="ECO:0007669"/>
    <property type="project" value="InterPro"/>
</dbReference>
<keyword evidence="6" id="KW-1185">Reference proteome</keyword>
<feature type="compositionally biased region" description="Basic residues" evidence="2">
    <location>
        <begin position="590"/>
        <end position="692"/>
    </location>
</feature>
<dbReference type="Gene3D" id="3.30.565.10">
    <property type="entry name" value="Histidine kinase-like ATPase, C-terminal domain"/>
    <property type="match status" value="1"/>
</dbReference>
<dbReference type="Pfam" id="PF02518">
    <property type="entry name" value="HATPase_c"/>
    <property type="match status" value="1"/>
</dbReference>
<dbReference type="SUPFAM" id="SSF54211">
    <property type="entry name" value="Ribosomal protein S5 domain 2-like"/>
    <property type="match status" value="1"/>
</dbReference>
<dbReference type="SUPFAM" id="SSF55874">
    <property type="entry name" value="ATPase domain of HSP90 chaperone/DNA topoisomerase II/histidine kinase"/>
    <property type="match status" value="1"/>
</dbReference>
<organism evidence="5 6">
    <name type="scientific">Pseudobacteriovorax antillogorgiicola</name>
    <dbReference type="NCBI Taxonomy" id="1513793"/>
    <lineage>
        <taxon>Bacteria</taxon>
        <taxon>Pseudomonadati</taxon>
        <taxon>Bdellovibrionota</taxon>
        <taxon>Oligoflexia</taxon>
        <taxon>Oligoflexales</taxon>
        <taxon>Pseudobacteriovoracaceae</taxon>
        <taxon>Pseudobacteriovorax</taxon>
    </lineage>
</organism>
<dbReference type="GO" id="GO:0006265">
    <property type="term" value="P:DNA topological change"/>
    <property type="evidence" value="ECO:0007669"/>
    <property type="project" value="InterPro"/>
</dbReference>
<gene>
    <name evidence="5" type="ORF">SAMN06296036_109103</name>
</gene>
<dbReference type="Pfam" id="PF09239">
    <property type="entry name" value="Topo-VIb_trans"/>
    <property type="match status" value="1"/>
</dbReference>
<feature type="domain" description="Histidine kinase/HSP90-like ATPase" evidence="3">
    <location>
        <begin position="38"/>
        <end position="138"/>
    </location>
</feature>
<feature type="compositionally biased region" description="Acidic residues" evidence="2">
    <location>
        <begin position="571"/>
        <end position="582"/>
    </location>
</feature>
<dbReference type="NCBIfam" id="NF003218">
    <property type="entry name" value="PRK04184.1"/>
    <property type="match status" value="1"/>
</dbReference>
<evidence type="ECO:0000256" key="1">
    <source>
        <dbReference type="SAM" id="Coils"/>
    </source>
</evidence>
<keyword evidence="1" id="KW-0175">Coiled coil</keyword>
<dbReference type="InterPro" id="IPR015320">
    <property type="entry name" value="TopoVI_B_transducer"/>
</dbReference>
<feature type="domain" description="DNA topoisomerase VI subunit B transducer" evidence="4">
    <location>
        <begin position="318"/>
        <end position="480"/>
    </location>
</feature>
<dbReference type="InterPro" id="IPR020568">
    <property type="entry name" value="Ribosomal_Su5_D2-typ_SF"/>
</dbReference>
<dbReference type="InterPro" id="IPR014721">
    <property type="entry name" value="Ribsml_uS5_D2-typ_fold_subgr"/>
</dbReference>
<dbReference type="PANTHER" id="PTHR48444:SF1">
    <property type="entry name" value="DNA TOPOISOMERASE 6 SUBUNIT B"/>
    <property type="match status" value="1"/>
</dbReference>
<reference evidence="6" key="1">
    <citation type="submission" date="2017-04" db="EMBL/GenBank/DDBJ databases">
        <authorList>
            <person name="Varghese N."/>
            <person name="Submissions S."/>
        </authorList>
    </citation>
    <scope>NUCLEOTIDE SEQUENCE [LARGE SCALE GENOMIC DNA]</scope>
    <source>
        <strain evidence="6">RKEM611</strain>
    </source>
</reference>
<dbReference type="RefSeq" id="WP_200820714.1">
    <property type="nucleotide sequence ID" value="NZ_FWZT01000009.1"/>
</dbReference>
<feature type="compositionally biased region" description="Basic and acidic residues" evidence="2">
    <location>
        <begin position="560"/>
        <end position="570"/>
    </location>
</feature>
<dbReference type="PANTHER" id="PTHR48444">
    <property type="entry name" value="DNA TOPOISOMERASE 6 SUBUNIT B"/>
    <property type="match status" value="1"/>
</dbReference>
<dbReference type="GO" id="GO:0003677">
    <property type="term" value="F:DNA binding"/>
    <property type="evidence" value="ECO:0007669"/>
    <property type="project" value="InterPro"/>
</dbReference>
<protein>
    <submittedName>
        <fullName evidence="5">DNA topoisomerase-6 subunit B</fullName>
    </submittedName>
</protein>
<proteinExistence type="predicted"/>
<dbReference type="AlphaFoldDB" id="A0A1Y6BWY3"/>
<evidence type="ECO:0000259" key="3">
    <source>
        <dbReference type="Pfam" id="PF02518"/>
    </source>
</evidence>
<feature type="region of interest" description="Disordered" evidence="2">
    <location>
        <begin position="560"/>
        <end position="692"/>
    </location>
</feature>
<evidence type="ECO:0000313" key="6">
    <source>
        <dbReference type="Proteomes" id="UP000192907"/>
    </source>
</evidence>
<dbReference type="STRING" id="1513793.SAMN06296036_109103"/>
<dbReference type="Proteomes" id="UP000192907">
    <property type="component" value="Unassembled WGS sequence"/>
</dbReference>
<dbReference type="CDD" id="cd00823">
    <property type="entry name" value="TopoIIB_Trans"/>
    <property type="match status" value="1"/>
</dbReference>
<evidence type="ECO:0000259" key="4">
    <source>
        <dbReference type="Pfam" id="PF09239"/>
    </source>
</evidence>
<dbReference type="Gene3D" id="3.30.230.10">
    <property type="match status" value="1"/>
</dbReference>
<accession>A0A1Y6BWY3</accession>